<sequence>MSMCQPGLAFDNQACFLLVSTRVSSDSEEAFTEAAMAPYVPATPPALAPAPHKIIDTKECVGACKERCSLHSRKNVCSRACLTCCSVCKCVPAGTVGNKETCGKCYTDWQTHGNRTKCP</sequence>
<dbReference type="InterPro" id="IPR003854">
    <property type="entry name" value="GASA"/>
</dbReference>
<comment type="similarity">
    <text evidence="1">Belongs to the GASA family.</text>
</comment>
<accession>A0A6V7P7D0</accession>
<proteinExistence type="inferred from homology"/>
<name>A0A6V7P7D0_ANACO</name>
<reference evidence="2" key="1">
    <citation type="submission" date="2020-07" db="EMBL/GenBank/DDBJ databases">
        <authorList>
            <person name="Lin J."/>
        </authorList>
    </citation>
    <scope>NUCLEOTIDE SEQUENCE</scope>
</reference>
<evidence type="ECO:0008006" key="3">
    <source>
        <dbReference type="Google" id="ProtNLM"/>
    </source>
</evidence>
<gene>
    <name evidence="2" type="ORF">CB5_LOCUS9815</name>
</gene>
<organism evidence="2">
    <name type="scientific">Ananas comosus var. bracteatus</name>
    <name type="common">red pineapple</name>
    <dbReference type="NCBI Taxonomy" id="296719"/>
    <lineage>
        <taxon>Eukaryota</taxon>
        <taxon>Viridiplantae</taxon>
        <taxon>Streptophyta</taxon>
        <taxon>Embryophyta</taxon>
        <taxon>Tracheophyta</taxon>
        <taxon>Spermatophyta</taxon>
        <taxon>Magnoliopsida</taxon>
        <taxon>Liliopsida</taxon>
        <taxon>Poales</taxon>
        <taxon>Bromeliaceae</taxon>
        <taxon>Bromelioideae</taxon>
        <taxon>Ananas</taxon>
    </lineage>
</organism>
<dbReference type="AlphaFoldDB" id="A0A6V7P7D0"/>
<dbReference type="PANTHER" id="PTHR23201:SF149">
    <property type="entry name" value="GIBBERELLIN STIMULATED TRANSCRIPT RELATED PROTEIN 2"/>
    <property type="match status" value="1"/>
</dbReference>
<dbReference type="PANTHER" id="PTHR23201">
    <property type="entry name" value="EXTENSIN, PROLINE-RICH PROTEIN"/>
    <property type="match status" value="1"/>
</dbReference>
<dbReference type="Pfam" id="PF02704">
    <property type="entry name" value="GASA"/>
    <property type="match status" value="1"/>
</dbReference>
<protein>
    <recommendedName>
        <fullName evidence="3">Snakin-2-like</fullName>
    </recommendedName>
</protein>
<evidence type="ECO:0000313" key="2">
    <source>
        <dbReference type="EMBL" id="CAD1826604.1"/>
    </source>
</evidence>
<evidence type="ECO:0000256" key="1">
    <source>
        <dbReference type="ARBA" id="ARBA00010582"/>
    </source>
</evidence>
<dbReference type="EMBL" id="LR862145">
    <property type="protein sequence ID" value="CAD1826604.1"/>
    <property type="molecule type" value="Genomic_DNA"/>
</dbReference>